<gene>
    <name evidence="2" type="ORF">CSW64_13850</name>
</gene>
<evidence type="ECO:0000313" key="2">
    <source>
        <dbReference type="EMBL" id="ATQ43418.1"/>
    </source>
</evidence>
<dbReference type="InterPro" id="IPR002931">
    <property type="entry name" value="Transglutaminase-like"/>
</dbReference>
<dbReference type="Gene3D" id="3.10.620.30">
    <property type="match status" value="1"/>
</dbReference>
<dbReference type="Pfam" id="PF01841">
    <property type="entry name" value="Transglut_core"/>
    <property type="match status" value="1"/>
</dbReference>
<dbReference type="KEGG" id="cmb:CSW64_13850"/>
<dbReference type="InterPro" id="IPR031325">
    <property type="entry name" value="RHS_repeat"/>
</dbReference>
<evidence type="ECO:0000259" key="1">
    <source>
        <dbReference type="Pfam" id="PF01841"/>
    </source>
</evidence>
<dbReference type="RefSeq" id="WP_099622669.1">
    <property type="nucleotide sequence ID" value="NZ_CP024201.1"/>
</dbReference>
<dbReference type="OrthoDB" id="7178340at2"/>
<protein>
    <recommendedName>
        <fullName evidence="1">Transglutaminase-like domain-containing protein</fullName>
    </recommendedName>
</protein>
<reference evidence="2 3" key="1">
    <citation type="submission" date="2017-10" db="EMBL/GenBank/DDBJ databases">
        <title>Genome sequence of Caulobacter mirabilis FWC38.</title>
        <authorList>
            <person name="Fiebig A."/>
            <person name="Crosson S."/>
        </authorList>
    </citation>
    <scope>NUCLEOTIDE SEQUENCE [LARGE SCALE GENOMIC DNA]</scope>
    <source>
        <strain evidence="2 3">FWC 38</strain>
    </source>
</reference>
<dbReference type="EMBL" id="CP024201">
    <property type="protein sequence ID" value="ATQ43418.1"/>
    <property type="molecule type" value="Genomic_DNA"/>
</dbReference>
<name>A0A2D2AZI0_9CAUL</name>
<accession>A0A2D2AZI0</accession>
<evidence type="ECO:0000313" key="3">
    <source>
        <dbReference type="Proteomes" id="UP000228945"/>
    </source>
</evidence>
<feature type="domain" description="Transglutaminase-like" evidence="1">
    <location>
        <begin position="118"/>
        <end position="238"/>
    </location>
</feature>
<dbReference type="Pfam" id="PF05593">
    <property type="entry name" value="RHS_repeat"/>
    <property type="match status" value="1"/>
</dbReference>
<proteinExistence type="predicted"/>
<keyword evidence="3" id="KW-1185">Reference proteome</keyword>
<dbReference type="SUPFAM" id="SSF54001">
    <property type="entry name" value="Cysteine proteinases"/>
    <property type="match status" value="1"/>
</dbReference>
<dbReference type="Proteomes" id="UP000228945">
    <property type="component" value="Chromosome"/>
</dbReference>
<sequence length="1404" mass="149464">MALPLAPSHHRPPVSDSAFAQAFGAVAATFLATLIPGAAAAQEALPPVASVKILKGSQVSLAQAAGYYGSATTATNGLCRDFPTNAKACTGAAPPAEIKALARALTRADLNAPNGRVADIDLIYEYVRNAVDTEFQFGLQKGAVGAIIDKTGTAFDQAQLMVKLAREAGYAARYKYGVVTLTGAQFANLTGVSKARAACDFMAAGGFPADVSTCADTETFQISFNHVWVEVTVDGANYFFDPALKQYEARPGVDVRALTGVTAGATATTARSGADQGVDGGVPYGRQFNGQGVNGLLNQYAANLLTQLKAPAMQGKGLDDIIGGQVMVAAARPAGGWRQATPGHYALTATWNEVPDQFRTRLDVFADNLPLLNGPRQTLFNTRFFADEIYGRKLQVYARAEWQQRPPAGQPYDPYFYYPELKLDDYVLASGPAHRDPGNLWMKVRLTADHPFAGAGGTFADATVLKNADFIQPFSIVHGWGQTSPNLTGKWDREKGYDELSVATKSTIAPTADTSTAPAPSPSGDMLRARVGATWLAQFSKAADIQARLSNSQFTHYHSLGVISVDATKTGFTVMDSEGYGDFGFSLVDEVSIVDVETAFALTHNASDAVTRRAVIHAVASTAAALEGSVVEQLTDTPDAPSTARRLAWGNAPECPAPGRCESPDLTSRRVYGFTTTDAAAIEGKLVFENLASGVHGSFQGQEPINGGWIGYFKQPLARKIAEYTTLGFDVTASAEAGLGPGYRHGTEVVDGVVGGGMITVYRRMPSLQIGGAFVANKYGASVDDPIEIANILTRYSGSSKGGGGSTLNTLDPSKAGDLLKDRFVDRSGALGVNLSNGSVGYTSPVLASVGSGEAPYKLERRVEMVGDGRGSASSSVPAITGGIGFVSNWNGALQFSNSGNETMGASRIEAASPTIAAFLAMQDVYRAAPSVDREVIGALVSDWWTRQFLANVATVAQGNASKQFVKLADGEFVPSAGGADRLIVTGQRRPVRGQYYPAYILGGMNQKELTTRSWNLDGLSFTLKGAAGDERQFELWKVPMEPQQTPESWAATGFRLKEWRYPRGVTVTLDYRTPQLHDSLAPTKVRNSLGLELAIPALQIELGGANGAGVLNLPDAAGGNTRLEFLRPIDSPAAFRPFGSWPLWKVFSPNSATRPSLEYAYDETWSVSEARDGNALEAAPQYGPHRFFIAGGYRGERMDPTGATYAVETPPVGGVSIAGATVAAQSRHIDGLGRVTTSLLDARSRVLQRTYPEGDRDQFKYDLRDNVIELRKIAKPTQPAADIVVTAGWETTWNKLAWIKDARGYQTDLSYVPSGLGAGEVQQVLQPEVVGGRPSWTFEYSVYGLLSRTIDPLGLETTFSYDARGNLLQSVADPAGLSIRTCMAYDALGNVVSQTDPRAASCP</sequence>
<dbReference type="InterPro" id="IPR038765">
    <property type="entry name" value="Papain-like_cys_pep_sf"/>
</dbReference>
<organism evidence="2 3">
    <name type="scientific">Caulobacter mirabilis</name>
    <dbReference type="NCBI Taxonomy" id="69666"/>
    <lineage>
        <taxon>Bacteria</taxon>
        <taxon>Pseudomonadati</taxon>
        <taxon>Pseudomonadota</taxon>
        <taxon>Alphaproteobacteria</taxon>
        <taxon>Caulobacterales</taxon>
        <taxon>Caulobacteraceae</taxon>
        <taxon>Caulobacter</taxon>
    </lineage>
</organism>
<dbReference type="Gene3D" id="2.180.10.10">
    <property type="entry name" value="RHS repeat-associated core"/>
    <property type="match status" value="1"/>
</dbReference>